<reference evidence="6" key="1">
    <citation type="submission" date="2024-05" db="EMBL/GenBank/DDBJ databases">
        <title>Campylobacter coli isolated from environmental waters in Slovenia.</title>
        <authorList>
            <person name="Zautner A.E."/>
            <person name="Bunk B."/>
            <person name="Riedel T."/>
            <person name="Sproeer C."/>
        </authorList>
    </citation>
    <scope>NUCLEOTIDE SEQUENCE</scope>
    <source>
        <strain evidence="6">CCS1377</strain>
    </source>
</reference>
<dbReference type="Gene3D" id="2.40.100.10">
    <property type="entry name" value="Cyclophilin-like"/>
    <property type="match status" value="1"/>
</dbReference>
<proteinExistence type="predicted"/>
<sequence>MFSVHFSGSKAVLLRFEQEISPKINALVLSTEARIQKSIDANEIYGINELVSAYASLLIYFNPCILSLNTLLNFLESIKKDIKISDQKANLCIEIPLCYDEEFGLDLEFVCKHNNLSKEELIHLHTKPYYLVFMLGFMAGFPYLGGLDKRLFTPRLSSPRTKIEAGSVGIADKQTGVYPISSPGGWQIIARTPLEFFNKDDEENPTLLQAGMFLKFKAISKDEFYDIKEQVVKKVYQKEIYEYKNH</sequence>
<dbReference type="InterPro" id="IPR029000">
    <property type="entry name" value="Cyclophilin-like_dom_sf"/>
</dbReference>
<dbReference type="GO" id="GO:0017168">
    <property type="term" value="F:5-oxoprolinase (ATP-hydrolyzing) activity"/>
    <property type="evidence" value="ECO:0007669"/>
    <property type="project" value="UniProtKB-EC"/>
</dbReference>
<evidence type="ECO:0000256" key="2">
    <source>
        <dbReference type="ARBA" id="ARBA00022801"/>
    </source>
</evidence>
<dbReference type="InterPro" id="IPR003833">
    <property type="entry name" value="CT_C_D"/>
</dbReference>
<dbReference type="EC" id="3.5.2.9" evidence="6"/>
<keyword evidence="4" id="KW-0472">Membrane</keyword>
<dbReference type="SMART" id="SM00796">
    <property type="entry name" value="AHS1"/>
    <property type="match status" value="1"/>
</dbReference>
<dbReference type="GO" id="GO:0005524">
    <property type="term" value="F:ATP binding"/>
    <property type="evidence" value="ECO:0007669"/>
    <property type="project" value="UniProtKB-KW"/>
</dbReference>
<evidence type="ECO:0000259" key="5">
    <source>
        <dbReference type="SMART" id="SM00796"/>
    </source>
</evidence>
<dbReference type="NCBIfam" id="TIGR00370">
    <property type="entry name" value="5-oxoprolinase subunit PxpB"/>
    <property type="match status" value="1"/>
</dbReference>
<evidence type="ECO:0000256" key="4">
    <source>
        <dbReference type="SAM" id="Phobius"/>
    </source>
</evidence>
<accession>A0AAU7E665</accession>
<feature type="transmembrane region" description="Helical" evidence="4">
    <location>
        <begin position="128"/>
        <end position="145"/>
    </location>
</feature>
<protein>
    <submittedName>
        <fullName evidence="6">5-oxoprolinase subunit PxpB</fullName>
        <ecNumber evidence="6">3.5.2.9</ecNumber>
    </submittedName>
</protein>
<gene>
    <name evidence="6" type="primary">pxpB</name>
    <name evidence="6" type="ORF">AAH949_07955</name>
</gene>
<dbReference type="RefSeq" id="WP_348518438.1">
    <property type="nucleotide sequence ID" value="NZ_CP155620.1"/>
</dbReference>
<keyword evidence="4" id="KW-0812">Transmembrane</keyword>
<name>A0AAU7E665_9BACT</name>
<organism evidence="6">
    <name type="scientific">Campylobacter sp. CCS1377</name>
    <dbReference type="NCBI Taxonomy" id="3158229"/>
    <lineage>
        <taxon>Bacteria</taxon>
        <taxon>Pseudomonadati</taxon>
        <taxon>Campylobacterota</taxon>
        <taxon>Epsilonproteobacteria</taxon>
        <taxon>Campylobacterales</taxon>
        <taxon>Campylobacteraceae</taxon>
        <taxon>Campylobacter</taxon>
    </lineage>
</organism>
<dbReference type="InterPro" id="IPR010016">
    <property type="entry name" value="PxpB"/>
</dbReference>
<dbReference type="Pfam" id="PF02682">
    <property type="entry name" value="CT_C_D"/>
    <property type="match status" value="1"/>
</dbReference>
<keyword evidence="4" id="KW-1133">Transmembrane helix</keyword>
<dbReference type="Gene3D" id="3.30.1360.40">
    <property type="match status" value="1"/>
</dbReference>
<dbReference type="AlphaFoldDB" id="A0AAU7E665"/>
<dbReference type="PANTHER" id="PTHR34698:SF2">
    <property type="entry name" value="5-OXOPROLINASE SUBUNIT B"/>
    <property type="match status" value="1"/>
</dbReference>
<keyword evidence="2 6" id="KW-0378">Hydrolase</keyword>
<keyword evidence="3" id="KW-0067">ATP-binding</keyword>
<dbReference type="EMBL" id="CP155620">
    <property type="protein sequence ID" value="XBJ29010.1"/>
    <property type="molecule type" value="Genomic_DNA"/>
</dbReference>
<dbReference type="PANTHER" id="PTHR34698">
    <property type="entry name" value="5-OXOPROLINASE SUBUNIT B"/>
    <property type="match status" value="1"/>
</dbReference>
<evidence type="ECO:0000313" key="6">
    <source>
        <dbReference type="EMBL" id="XBJ29010.1"/>
    </source>
</evidence>
<dbReference type="SUPFAM" id="SSF50891">
    <property type="entry name" value="Cyclophilin-like"/>
    <property type="match status" value="1"/>
</dbReference>
<dbReference type="SUPFAM" id="SSF160467">
    <property type="entry name" value="PH0987 N-terminal domain-like"/>
    <property type="match status" value="1"/>
</dbReference>
<evidence type="ECO:0000256" key="1">
    <source>
        <dbReference type="ARBA" id="ARBA00022741"/>
    </source>
</evidence>
<feature type="domain" description="Carboxyltransferase" evidence="5">
    <location>
        <begin position="2"/>
        <end position="208"/>
    </location>
</feature>
<feature type="transmembrane region" description="Helical" evidence="4">
    <location>
        <begin position="53"/>
        <end position="75"/>
    </location>
</feature>
<keyword evidence="1" id="KW-0547">Nucleotide-binding</keyword>
<evidence type="ECO:0000256" key="3">
    <source>
        <dbReference type="ARBA" id="ARBA00022840"/>
    </source>
</evidence>